<keyword evidence="2" id="KW-1185">Reference proteome</keyword>
<gene>
    <name evidence="1" type="ORF">HMF7854_15525</name>
</gene>
<dbReference type="AlphaFoldDB" id="A0A3R9YHW3"/>
<evidence type="ECO:0000313" key="2">
    <source>
        <dbReference type="Proteomes" id="UP000274661"/>
    </source>
</evidence>
<accession>A0A3R9YHW3</accession>
<protein>
    <submittedName>
        <fullName evidence="1">Uncharacterized protein</fullName>
    </submittedName>
</protein>
<proteinExistence type="predicted"/>
<reference evidence="1 2" key="1">
    <citation type="submission" date="2018-12" db="EMBL/GenBank/DDBJ databases">
        <title>Sphingomonas sp. HMF7854 Genome sequencing and assembly.</title>
        <authorList>
            <person name="Cha I."/>
            <person name="Kang H."/>
            <person name="Kim H."/>
            <person name="Kang J."/>
            <person name="Joh K."/>
        </authorList>
    </citation>
    <scope>NUCLEOTIDE SEQUENCE [LARGE SCALE GENOMIC DNA]</scope>
    <source>
        <strain evidence="1 2">HMF7854</strain>
    </source>
</reference>
<name>A0A3R9YHW3_9SPHN</name>
<dbReference type="RefSeq" id="WP_126720330.1">
    <property type="nucleotide sequence ID" value="NZ_RWJF01000002.1"/>
</dbReference>
<sequence>MTTDLERELVAAHRIVAHQHEIVTCWRSMYVPGELRFVPLPPEMEAIIRSSADYDDVVAGGAPTLLSIASGNEALELVLYRASADGAVYMLAPVRH</sequence>
<dbReference type="EMBL" id="RWJF01000002">
    <property type="protein sequence ID" value="RST26451.1"/>
    <property type="molecule type" value="Genomic_DNA"/>
</dbReference>
<comment type="caution">
    <text evidence="1">The sequence shown here is derived from an EMBL/GenBank/DDBJ whole genome shotgun (WGS) entry which is preliminary data.</text>
</comment>
<evidence type="ECO:0000313" key="1">
    <source>
        <dbReference type="EMBL" id="RST26451.1"/>
    </source>
</evidence>
<dbReference type="Proteomes" id="UP000274661">
    <property type="component" value="Unassembled WGS sequence"/>
</dbReference>
<organism evidence="1 2">
    <name type="scientific">Sphingomonas ginkgonis</name>
    <dbReference type="NCBI Taxonomy" id="2315330"/>
    <lineage>
        <taxon>Bacteria</taxon>
        <taxon>Pseudomonadati</taxon>
        <taxon>Pseudomonadota</taxon>
        <taxon>Alphaproteobacteria</taxon>
        <taxon>Sphingomonadales</taxon>
        <taxon>Sphingomonadaceae</taxon>
        <taxon>Sphingomonas</taxon>
    </lineage>
</organism>